<name>A0ABU1DHE7_9HYPH</name>
<dbReference type="RefSeq" id="WP_309392395.1">
    <property type="nucleotide sequence ID" value="NZ_JADBEO010000026.1"/>
</dbReference>
<evidence type="ECO:0000313" key="2">
    <source>
        <dbReference type="EMBL" id="MDR4307491.1"/>
    </source>
</evidence>
<organism evidence="2 3">
    <name type="scientific">Chelatococcus sambhunathii</name>
    <dbReference type="NCBI Taxonomy" id="363953"/>
    <lineage>
        <taxon>Bacteria</taxon>
        <taxon>Pseudomonadati</taxon>
        <taxon>Pseudomonadota</taxon>
        <taxon>Alphaproteobacteria</taxon>
        <taxon>Hyphomicrobiales</taxon>
        <taxon>Chelatococcaceae</taxon>
        <taxon>Chelatococcus</taxon>
    </lineage>
</organism>
<evidence type="ECO:0000256" key="1">
    <source>
        <dbReference type="SAM" id="MobiDB-lite"/>
    </source>
</evidence>
<comment type="caution">
    <text evidence="2">The sequence shown here is derived from an EMBL/GenBank/DDBJ whole genome shotgun (WGS) entry which is preliminary data.</text>
</comment>
<feature type="compositionally biased region" description="Basic residues" evidence="1">
    <location>
        <begin position="119"/>
        <end position="136"/>
    </location>
</feature>
<gene>
    <name evidence="2" type="ORF">IHQ68_12775</name>
</gene>
<feature type="region of interest" description="Disordered" evidence="1">
    <location>
        <begin position="1"/>
        <end position="23"/>
    </location>
</feature>
<dbReference type="Proteomes" id="UP001181622">
    <property type="component" value="Unassembled WGS sequence"/>
</dbReference>
<dbReference type="InterPro" id="IPR045516">
    <property type="entry name" value="DUF6477"/>
</dbReference>
<dbReference type="EMBL" id="JADBEO010000026">
    <property type="protein sequence ID" value="MDR4307491.1"/>
    <property type="molecule type" value="Genomic_DNA"/>
</dbReference>
<proteinExistence type="predicted"/>
<accession>A0ABU1DHE7</accession>
<feature type="region of interest" description="Disordered" evidence="1">
    <location>
        <begin position="110"/>
        <end position="136"/>
    </location>
</feature>
<keyword evidence="3" id="KW-1185">Reference proteome</keyword>
<dbReference type="Pfam" id="PF20083">
    <property type="entry name" value="DUF6477"/>
    <property type="match status" value="1"/>
</dbReference>
<reference evidence="2" key="1">
    <citation type="submission" date="2020-10" db="EMBL/GenBank/DDBJ databases">
        <authorList>
            <person name="Abbas A."/>
            <person name="Razzaq R."/>
            <person name="Waqas M."/>
            <person name="Abbas N."/>
            <person name="Nielsen T.K."/>
            <person name="Hansen L.H."/>
            <person name="Hussain S."/>
            <person name="Shahid M."/>
        </authorList>
    </citation>
    <scope>NUCLEOTIDE SEQUENCE</scope>
    <source>
        <strain evidence="2">S14</strain>
    </source>
</reference>
<sequence length="136" mass="14502">MQDERRTAAAATRSASGPDRGAIRSWRPAADEALAAAVTIGAGSYDRARLPRLVGVDIRQLAEPGPALDAAIRAKLERALRAERQRGAAGCWTYDLNRHLALIQALEAENRRSAAPASGRRKQKGRPAGKAGRRGA</sequence>
<protein>
    <submittedName>
        <fullName evidence="2">Uncharacterized protein</fullName>
    </submittedName>
</protein>
<evidence type="ECO:0000313" key="3">
    <source>
        <dbReference type="Proteomes" id="UP001181622"/>
    </source>
</evidence>